<dbReference type="InterPro" id="IPR019489">
    <property type="entry name" value="Clp_ATPase_C"/>
</dbReference>
<keyword evidence="1" id="KW-0547">Nucleotide-binding</keyword>
<dbReference type="InterPro" id="IPR027417">
    <property type="entry name" value="P-loop_NTPase"/>
</dbReference>
<keyword evidence="3" id="KW-0143">Chaperone</keyword>
<reference evidence="7" key="1">
    <citation type="submission" date="2021-03" db="EMBL/GenBank/DDBJ databases">
        <authorList>
            <person name="Wang G."/>
        </authorList>
    </citation>
    <scope>NUCLEOTIDE SEQUENCE</scope>
    <source>
        <strain evidence="7">KCTC 12899</strain>
    </source>
</reference>
<dbReference type="SMART" id="SM00382">
    <property type="entry name" value="AAA"/>
    <property type="match status" value="2"/>
</dbReference>
<dbReference type="Pfam" id="PF10431">
    <property type="entry name" value="ClpB_D2-small"/>
    <property type="match status" value="1"/>
</dbReference>
<dbReference type="GO" id="GO:0008233">
    <property type="term" value="F:peptidase activity"/>
    <property type="evidence" value="ECO:0007669"/>
    <property type="project" value="UniProtKB-KW"/>
</dbReference>
<dbReference type="PANTHER" id="PTHR11638">
    <property type="entry name" value="ATP-DEPENDENT CLP PROTEASE"/>
    <property type="match status" value="1"/>
</dbReference>
<dbReference type="Pfam" id="PF07724">
    <property type="entry name" value="AAA_2"/>
    <property type="match status" value="1"/>
</dbReference>
<dbReference type="CDD" id="cd19499">
    <property type="entry name" value="RecA-like_ClpB_Hsp104-like"/>
    <property type="match status" value="1"/>
</dbReference>
<proteinExistence type="predicted"/>
<dbReference type="Proteomes" id="UP000664417">
    <property type="component" value="Unassembled WGS sequence"/>
</dbReference>
<dbReference type="InterPro" id="IPR003959">
    <property type="entry name" value="ATPase_AAA_core"/>
</dbReference>
<dbReference type="AlphaFoldDB" id="A0A8J7QF02"/>
<evidence type="ECO:0000256" key="3">
    <source>
        <dbReference type="ARBA" id="ARBA00023186"/>
    </source>
</evidence>
<dbReference type="EMBL" id="JAFREP010000006">
    <property type="protein sequence ID" value="MBO1318575.1"/>
    <property type="molecule type" value="Genomic_DNA"/>
</dbReference>
<dbReference type="GO" id="GO:0005737">
    <property type="term" value="C:cytoplasm"/>
    <property type="evidence" value="ECO:0007669"/>
    <property type="project" value="TreeGrafter"/>
</dbReference>
<keyword evidence="7" id="KW-0378">Hydrolase</keyword>
<evidence type="ECO:0000313" key="8">
    <source>
        <dbReference type="Proteomes" id="UP000664417"/>
    </source>
</evidence>
<gene>
    <name evidence="6" type="ORF">J3U88_02265</name>
    <name evidence="7" type="ORF">J3U88_08905</name>
</gene>
<accession>A0A8J7QF02</accession>
<dbReference type="Pfam" id="PF00004">
    <property type="entry name" value="AAA"/>
    <property type="match status" value="1"/>
</dbReference>
<sequence length="753" mass="84283">MSVIRVPIMIVRHDRNRYSGYLLQTRNTAPAYAENKKKVKHQLQETARYRVANDETLDTLEEPALVLESLLLQPAYPHEGMTFPSAETIRLQIYVLRAVVYDTPTALVPALNLCFYYNNDSDYRATLTREVQAKVRDMDPGAMSRLFVPGEVELDKILVHPAKEKEQQDFTEPATLALVASHLESRDVKRAFGNAWCRDETIQQLSLRLGRSERGLLLLGPSGCGKTTVLVQAARRIKREEPKPRDTTQAPRFWMTRPGRILAGMNYLGEWQERAEQLIEDIQALDGVLCFDDLTDLIQLGASHPSESIAAFLLPFIKQGLLRVVVEATPDQLQTCRRLLPEFTDAFDILVLPDLSAANRAEILTKAVQIEAGRRNQEAVPVVDQVVGDLFARFKPYHPFPAEPVQFIAELYEAKARQGKTTVTGNDAVAHFIHKTGLPPLLIDAEQTLAWETVRDRLHQKVVAQDAACERVADVITTFKAGLNDPERPLGVFLFSGPTGVGKTECAKATADYLFGHGEDKNKRLVRLDMSEYAYPGSSQRLLVKDDGLPADWLGQVRNTPFCVVLLDEIEKAAADVFDLLLGLLDEGRLRDHYGRISHFNSTVIIMTSNLGTERTAPVGYGEGNAASFLKTAMTFFRPEFVNRLDHIVAFRALDSTAIQKIAAMNLAKIPEREGFRERKLSLTWNDAVVAFLAARGYEPRYGARPLKRVIEQQVITPIARLLVEQPELADRRLRLDLVDNNIQVSVGEATAG</sequence>
<feature type="domain" description="AAA+ ATPase" evidence="4">
    <location>
        <begin position="212"/>
        <end position="331"/>
    </location>
</feature>
<keyword evidence="7" id="KW-0645">Protease</keyword>
<evidence type="ECO:0000256" key="1">
    <source>
        <dbReference type="ARBA" id="ARBA00022741"/>
    </source>
</evidence>
<dbReference type="GO" id="GO:0006508">
    <property type="term" value="P:proteolysis"/>
    <property type="evidence" value="ECO:0007669"/>
    <property type="project" value="UniProtKB-KW"/>
</dbReference>
<keyword evidence="2 7" id="KW-0067">ATP-binding</keyword>
<dbReference type="Gene3D" id="3.40.50.300">
    <property type="entry name" value="P-loop containing nucleotide triphosphate hydrolases"/>
    <property type="match status" value="2"/>
</dbReference>
<evidence type="ECO:0000256" key="2">
    <source>
        <dbReference type="ARBA" id="ARBA00022840"/>
    </source>
</evidence>
<dbReference type="PRINTS" id="PR00300">
    <property type="entry name" value="CLPPROTEASEA"/>
</dbReference>
<dbReference type="SUPFAM" id="SSF52540">
    <property type="entry name" value="P-loop containing nucleoside triphosphate hydrolases"/>
    <property type="match status" value="2"/>
</dbReference>
<dbReference type="SMART" id="SM01086">
    <property type="entry name" value="ClpB_D2-small"/>
    <property type="match status" value="1"/>
</dbReference>
<name>A0A8J7QF02_9BACT</name>
<evidence type="ECO:0000313" key="6">
    <source>
        <dbReference type="EMBL" id="MBO1317268.1"/>
    </source>
</evidence>
<keyword evidence="8" id="KW-1185">Reference proteome</keyword>
<evidence type="ECO:0000259" key="4">
    <source>
        <dbReference type="SMART" id="SM00382"/>
    </source>
</evidence>
<dbReference type="Gene3D" id="1.10.8.60">
    <property type="match status" value="1"/>
</dbReference>
<evidence type="ECO:0000313" key="7">
    <source>
        <dbReference type="EMBL" id="MBO1318575.1"/>
    </source>
</evidence>
<dbReference type="RefSeq" id="WP_207856505.1">
    <property type="nucleotide sequence ID" value="NZ_JAFREP010000002.1"/>
</dbReference>
<dbReference type="EMBL" id="JAFREP010000002">
    <property type="protein sequence ID" value="MBO1317268.1"/>
    <property type="molecule type" value="Genomic_DNA"/>
</dbReference>
<organism evidence="7 8">
    <name type="scientific">Acanthopleuribacter pedis</name>
    <dbReference type="NCBI Taxonomy" id="442870"/>
    <lineage>
        <taxon>Bacteria</taxon>
        <taxon>Pseudomonadati</taxon>
        <taxon>Acidobacteriota</taxon>
        <taxon>Holophagae</taxon>
        <taxon>Acanthopleuribacterales</taxon>
        <taxon>Acanthopleuribacteraceae</taxon>
        <taxon>Acanthopleuribacter</taxon>
    </lineage>
</organism>
<dbReference type="InterPro" id="IPR003593">
    <property type="entry name" value="AAA+_ATPase"/>
</dbReference>
<evidence type="ECO:0000259" key="5">
    <source>
        <dbReference type="SMART" id="SM01086"/>
    </source>
</evidence>
<dbReference type="GO" id="GO:0034605">
    <property type="term" value="P:cellular response to heat"/>
    <property type="evidence" value="ECO:0007669"/>
    <property type="project" value="TreeGrafter"/>
</dbReference>
<dbReference type="GO" id="GO:0005524">
    <property type="term" value="F:ATP binding"/>
    <property type="evidence" value="ECO:0007669"/>
    <property type="project" value="UniProtKB-KW"/>
</dbReference>
<protein>
    <submittedName>
        <fullName evidence="7">ATP-dependent Clp protease ATP-binding subunit</fullName>
    </submittedName>
</protein>
<dbReference type="PANTHER" id="PTHR11638:SF18">
    <property type="entry name" value="HEAT SHOCK PROTEIN 104"/>
    <property type="match status" value="1"/>
</dbReference>
<feature type="domain" description="Clp ATPase C-terminal" evidence="5">
    <location>
        <begin position="654"/>
        <end position="745"/>
    </location>
</feature>
<dbReference type="InterPro" id="IPR001270">
    <property type="entry name" value="ClpA/B"/>
</dbReference>
<dbReference type="InterPro" id="IPR050130">
    <property type="entry name" value="ClpA_ClpB"/>
</dbReference>
<feature type="domain" description="AAA+ ATPase" evidence="4">
    <location>
        <begin position="489"/>
        <end position="655"/>
    </location>
</feature>
<comment type="caution">
    <text evidence="7">The sequence shown here is derived from an EMBL/GenBank/DDBJ whole genome shotgun (WGS) entry which is preliminary data.</text>
</comment>
<dbReference type="GO" id="GO:0016887">
    <property type="term" value="F:ATP hydrolysis activity"/>
    <property type="evidence" value="ECO:0007669"/>
    <property type="project" value="InterPro"/>
</dbReference>